<reference evidence="2" key="2">
    <citation type="journal article" date="2023" name="Proc. Natl. Acad. Sci. U.S.A.">
        <title>A global phylogenomic analysis of the shiitake genus Lentinula.</title>
        <authorList>
            <person name="Sierra-Patev S."/>
            <person name="Min B."/>
            <person name="Naranjo-Ortiz M."/>
            <person name="Looney B."/>
            <person name="Konkel Z."/>
            <person name="Slot J.C."/>
            <person name="Sakamoto Y."/>
            <person name="Steenwyk J.L."/>
            <person name="Rokas A."/>
            <person name="Carro J."/>
            <person name="Camarero S."/>
            <person name="Ferreira P."/>
            <person name="Molpeceres G."/>
            <person name="Ruiz-Duenas F.J."/>
            <person name="Serrano A."/>
            <person name="Henrissat B."/>
            <person name="Drula E."/>
            <person name="Hughes K.W."/>
            <person name="Mata J.L."/>
            <person name="Ishikawa N.K."/>
            <person name="Vargas-Isla R."/>
            <person name="Ushijima S."/>
            <person name="Smith C.A."/>
            <person name="Donoghue J."/>
            <person name="Ahrendt S."/>
            <person name="Andreopoulos W."/>
            <person name="He G."/>
            <person name="LaButti K."/>
            <person name="Lipzen A."/>
            <person name="Ng V."/>
            <person name="Riley R."/>
            <person name="Sandor L."/>
            <person name="Barry K."/>
            <person name="Martinez A.T."/>
            <person name="Xiao Y."/>
            <person name="Gibbons J.G."/>
            <person name="Terashima K."/>
            <person name="Grigoriev I.V."/>
            <person name="Hibbett D."/>
        </authorList>
    </citation>
    <scope>NUCLEOTIDE SEQUENCE</scope>
    <source>
        <strain evidence="2">ET3784</strain>
    </source>
</reference>
<evidence type="ECO:0008006" key="4">
    <source>
        <dbReference type="Google" id="ProtNLM"/>
    </source>
</evidence>
<feature type="compositionally biased region" description="Polar residues" evidence="1">
    <location>
        <begin position="154"/>
        <end position="163"/>
    </location>
</feature>
<gene>
    <name evidence="2" type="ORF">DFJ43DRAFT_1224037</name>
</gene>
<feature type="region of interest" description="Disordered" evidence="1">
    <location>
        <begin position="152"/>
        <end position="260"/>
    </location>
</feature>
<evidence type="ECO:0000256" key="1">
    <source>
        <dbReference type="SAM" id="MobiDB-lite"/>
    </source>
</evidence>
<feature type="compositionally biased region" description="Low complexity" evidence="1">
    <location>
        <begin position="164"/>
        <end position="174"/>
    </location>
</feature>
<comment type="caution">
    <text evidence="2">The sequence shown here is derived from an EMBL/GenBank/DDBJ whole genome shotgun (WGS) entry which is preliminary data.</text>
</comment>
<reference evidence="2" key="1">
    <citation type="submission" date="2022-08" db="EMBL/GenBank/DDBJ databases">
        <authorList>
            <consortium name="DOE Joint Genome Institute"/>
            <person name="Min B."/>
            <person name="Sierra-Patev S."/>
            <person name="Naranjo-Ortiz M."/>
            <person name="Looney B."/>
            <person name="Konkel Z."/>
            <person name="Slot J.C."/>
            <person name="Sakamoto Y."/>
            <person name="Steenwyk J.L."/>
            <person name="Rokas A."/>
            <person name="Carro J."/>
            <person name="Camarero S."/>
            <person name="Ferreira P."/>
            <person name="Molpeceres G."/>
            <person name="Ruiz-duenas F.J."/>
            <person name="Serrano A."/>
            <person name="Henrissat B."/>
            <person name="Drula E."/>
            <person name="Hughes K.W."/>
            <person name="Mata J.L."/>
            <person name="Ishikawa N.K."/>
            <person name="Vargas-Isla R."/>
            <person name="Ushijima S."/>
            <person name="Smith C.A."/>
            <person name="Ahrendt S."/>
            <person name="Andreopoulos W."/>
            <person name="He G."/>
            <person name="LaButti K."/>
            <person name="Lipzen A."/>
            <person name="Ng V."/>
            <person name="Riley R."/>
            <person name="Sandor L."/>
            <person name="Barry K."/>
            <person name="Martinez A.T."/>
            <person name="Xiao Y."/>
            <person name="Gibbons J.G."/>
            <person name="Terashima K."/>
            <person name="Hibbett D.S."/>
            <person name="Grigoriev I.V."/>
        </authorList>
    </citation>
    <scope>NUCLEOTIDE SEQUENCE</scope>
    <source>
        <strain evidence="2">ET3784</strain>
    </source>
</reference>
<evidence type="ECO:0000313" key="3">
    <source>
        <dbReference type="Proteomes" id="UP001176059"/>
    </source>
</evidence>
<dbReference type="AlphaFoldDB" id="A0AA38JAI9"/>
<proteinExistence type="predicted"/>
<dbReference type="EMBL" id="JANVFO010000024">
    <property type="protein sequence ID" value="KAJ3732476.1"/>
    <property type="molecule type" value="Genomic_DNA"/>
</dbReference>
<dbReference type="Proteomes" id="UP001176059">
    <property type="component" value="Unassembled WGS sequence"/>
</dbReference>
<accession>A0AA38JAI9</accession>
<feature type="compositionally biased region" description="Low complexity" evidence="1">
    <location>
        <begin position="195"/>
        <end position="224"/>
    </location>
</feature>
<feature type="compositionally biased region" description="Polar residues" evidence="1">
    <location>
        <begin position="184"/>
        <end position="194"/>
    </location>
</feature>
<name>A0AA38JAI9_9AGAR</name>
<keyword evidence="3" id="KW-1185">Reference proteome</keyword>
<organism evidence="2 3">
    <name type="scientific">Lentinula guzmanii</name>
    <dbReference type="NCBI Taxonomy" id="2804957"/>
    <lineage>
        <taxon>Eukaryota</taxon>
        <taxon>Fungi</taxon>
        <taxon>Dikarya</taxon>
        <taxon>Basidiomycota</taxon>
        <taxon>Agaricomycotina</taxon>
        <taxon>Agaricomycetes</taxon>
        <taxon>Agaricomycetidae</taxon>
        <taxon>Agaricales</taxon>
        <taxon>Marasmiineae</taxon>
        <taxon>Omphalotaceae</taxon>
        <taxon>Lentinula</taxon>
    </lineage>
</organism>
<sequence>MGRGVSDADWSNPEDTGAVIQFFFKAENRGKLGQGGNPTKAALNECAAYLAKNQEVKKGGPKTAGAIGTRWRKIKSIFEAILAVKQKKFVGASGWNYDDETGFGVTESNIDEWNDFVRTHTIFKPFATKGWEFFDEVQEILPATTRGKYVYNASGHSSSTPDLQSQSAHSQQSQTGTPHDPLGSATNAIQTNENPSTISHPPTPTSSSGPAASTPHPSLVTTPAPSTPAPSTPAPSTSRSALMKRPASDMDEFESPWGAKRGKYTGPEAIFSLSQSVQSVGNAIRDSMPVPKKSSAMSPTKKIEMACALLREDRRNFIITWDQSMELIIIFGQSSTAAGVYMSGQDDERGDLAKLLISKHGQSLFPM</sequence>
<evidence type="ECO:0000313" key="2">
    <source>
        <dbReference type="EMBL" id="KAJ3732476.1"/>
    </source>
</evidence>
<protein>
    <recommendedName>
        <fullName evidence="4">Myb/SANT-like domain-containing protein</fullName>
    </recommendedName>
</protein>